<comment type="caution">
    <text evidence="1">The sequence shown here is derived from an EMBL/GenBank/DDBJ whole genome shotgun (WGS) entry which is preliminary data.</text>
</comment>
<accession>A0ACB7P4D6</accession>
<dbReference type="Proteomes" id="UP000724584">
    <property type="component" value="Unassembled WGS sequence"/>
</dbReference>
<organism evidence="1 2">
    <name type="scientific">Chaetomium tenue</name>
    <dbReference type="NCBI Taxonomy" id="1854479"/>
    <lineage>
        <taxon>Eukaryota</taxon>
        <taxon>Fungi</taxon>
        <taxon>Dikarya</taxon>
        <taxon>Ascomycota</taxon>
        <taxon>Pezizomycotina</taxon>
        <taxon>Sordariomycetes</taxon>
        <taxon>Sordariomycetidae</taxon>
        <taxon>Sordariales</taxon>
        <taxon>Chaetomiaceae</taxon>
        <taxon>Chaetomium</taxon>
    </lineage>
</organism>
<gene>
    <name evidence="1" type="ORF">F5144DRAFT_604953</name>
</gene>
<name>A0ACB7P4D6_9PEZI</name>
<keyword evidence="2" id="KW-1185">Reference proteome</keyword>
<sequence length="294" mass="33214">MEQVCRRDLERTQLDMLSVLREYRDWNCRSMTSVDAAELEALGIVRWTNLDIDGQLPCDFEPLFFSPCHEECPGLEEETDYWRPLWRPTLYRPKDPRDPEWVPSAGYVYASIKAGWFQAIAAHLTERYDGEIHPANFYKCHSDPHYAGHAVLAAVMVLEPAVAPEGNLLWGEFSAIIALLESRIRMGQFTDHHTKPVLIFAFQRDTYARITQAHIDAKTNKIVIRQSRQFGLVGAPGEPPADAYLLLRWLLNSPVGATKYKDEELLDEGAKKKGAEASGAEMSIAPQIVVVESG</sequence>
<proteinExistence type="predicted"/>
<dbReference type="EMBL" id="JAGIZQ010000005">
    <property type="protein sequence ID" value="KAH6628830.1"/>
    <property type="molecule type" value="Genomic_DNA"/>
</dbReference>
<reference evidence="1 2" key="1">
    <citation type="journal article" date="2021" name="Nat. Commun.">
        <title>Genetic determinants of endophytism in the Arabidopsis root mycobiome.</title>
        <authorList>
            <person name="Mesny F."/>
            <person name="Miyauchi S."/>
            <person name="Thiergart T."/>
            <person name="Pickel B."/>
            <person name="Atanasova L."/>
            <person name="Karlsson M."/>
            <person name="Huettel B."/>
            <person name="Barry K.W."/>
            <person name="Haridas S."/>
            <person name="Chen C."/>
            <person name="Bauer D."/>
            <person name="Andreopoulos W."/>
            <person name="Pangilinan J."/>
            <person name="LaButti K."/>
            <person name="Riley R."/>
            <person name="Lipzen A."/>
            <person name="Clum A."/>
            <person name="Drula E."/>
            <person name="Henrissat B."/>
            <person name="Kohler A."/>
            <person name="Grigoriev I.V."/>
            <person name="Martin F.M."/>
            <person name="Hacquard S."/>
        </authorList>
    </citation>
    <scope>NUCLEOTIDE SEQUENCE [LARGE SCALE GENOMIC DNA]</scope>
    <source>
        <strain evidence="1 2">MPI-SDFR-AT-0079</strain>
    </source>
</reference>
<evidence type="ECO:0000313" key="1">
    <source>
        <dbReference type="EMBL" id="KAH6628830.1"/>
    </source>
</evidence>
<protein>
    <submittedName>
        <fullName evidence="1">Uncharacterized protein</fullName>
    </submittedName>
</protein>
<evidence type="ECO:0000313" key="2">
    <source>
        <dbReference type="Proteomes" id="UP000724584"/>
    </source>
</evidence>